<keyword evidence="1" id="KW-1133">Transmembrane helix</keyword>
<keyword evidence="3" id="KW-1185">Reference proteome</keyword>
<comment type="caution">
    <text evidence="2">The sequence shown here is derived from an EMBL/GenBank/DDBJ whole genome shotgun (WGS) entry which is preliminary data.</text>
</comment>
<name>A0AAV1HYR8_9CHLO</name>
<gene>
    <name evidence="2" type="ORF">CVIRNUC_003461</name>
</gene>
<sequence length="116" mass="12801">MADLLGMAHQFIEEAEHGRVVGRWHAWWYGVRHGLDWNTEARVVLLFTTVVGGVALVSSWPMLFATGTAYIGVSVLGRAVGAGIRGLMAHAEMMEWLRAHPHQAEYFGVQPQFVGA</sequence>
<dbReference type="EMBL" id="CAUYUE010000004">
    <property type="protein sequence ID" value="CAK0767439.1"/>
    <property type="molecule type" value="Genomic_DNA"/>
</dbReference>
<evidence type="ECO:0000313" key="3">
    <source>
        <dbReference type="Proteomes" id="UP001314263"/>
    </source>
</evidence>
<feature type="transmembrane region" description="Helical" evidence="1">
    <location>
        <begin position="69"/>
        <end position="88"/>
    </location>
</feature>
<proteinExistence type="predicted"/>
<evidence type="ECO:0000256" key="1">
    <source>
        <dbReference type="SAM" id="Phobius"/>
    </source>
</evidence>
<evidence type="ECO:0000313" key="2">
    <source>
        <dbReference type="EMBL" id="CAK0767439.1"/>
    </source>
</evidence>
<keyword evidence="1" id="KW-0812">Transmembrane</keyword>
<accession>A0AAV1HYR8</accession>
<reference evidence="2 3" key="1">
    <citation type="submission" date="2023-10" db="EMBL/GenBank/DDBJ databases">
        <authorList>
            <person name="Maclean D."/>
            <person name="Macfadyen A."/>
        </authorList>
    </citation>
    <scope>NUCLEOTIDE SEQUENCE [LARGE SCALE GENOMIC DNA]</scope>
</reference>
<protein>
    <submittedName>
        <fullName evidence="2">Uncharacterized protein</fullName>
    </submittedName>
</protein>
<keyword evidence="1" id="KW-0472">Membrane</keyword>
<dbReference type="Proteomes" id="UP001314263">
    <property type="component" value="Unassembled WGS sequence"/>
</dbReference>
<organism evidence="2 3">
    <name type="scientific">Coccomyxa viridis</name>
    <dbReference type="NCBI Taxonomy" id="1274662"/>
    <lineage>
        <taxon>Eukaryota</taxon>
        <taxon>Viridiplantae</taxon>
        <taxon>Chlorophyta</taxon>
        <taxon>core chlorophytes</taxon>
        <taxon>Trebouxiophyceae</taxon>
        <taxon>Trebouxiophyceae incertae sedis</taxon>
        <taxon>Coccomyxaceae</taxon>
        <taxon>Coccomyxa</taxon>
    </lineage>
</organism>
<dbReference type="AlphaFoldDB" id="A0AAV1HYR8"/>
<feature type="transmembrane region" description="Helical" evidence="1">
    <location>
        <begin position="43"/>
        <end position="63"/>
    </location>
</feature>